<dbReference type="SUPFAM" id="SSF54637">
    <property type="entry name" value="Thioesterase/thiol ester dehydrase-isomerase"/>
    <property type="match status" value="1"/>
</dbReference>
<reference evidence="1 2" key="1">
    <citation type="submission" date="2016-04" db="EMBL/GenBank/DDBJ databases">
        <authorList>
            <person name="Evans L.H."/>
            <person name="Alamgir A."/>
            <person name="Owens N."/>
            <person name="Weber N.D."/>
            <person name="Virtaneva K."/>
            <person name="Barbian K."/>
            <person name="Babar A."/>
            <person name="Rosenke K."/>
        </authorList>
    </citation>
    <scope>NUCLEOTIDE SEQUENCE [LARGE SCALE GENOMIC DNA]</scope>
    <source>
        <strain evidence="1 2">IFM 0406</strain>
    </source>
</reference>
<dbReference type="AlphaFoldDB" id="A0A164LI15"/>
<dbReference type="STRING" id="455432.AWN90_26845"/>
<protein>
    <recommendedName>
        <fullName evidence="3">DUF4442 domain-containing protein</fullName>
    </recommendedName>
</protein>
<gene>
    <name evidence="1" type="ORF">AWN90_26845</name>
</gene>
<evidence type="ECO:0008006" key="3">
    <source>
        <dbReference type="Google" id="ProtNLM"/>
    </source>
</evidence>
<dbReference type="OrthoDB" id="9814774at2"/>
<comment type="caution">
    <text evidence="1">The sequence shown here is derived from an EMBL/GenBank/DDBJ whole genome shotgun (WGS) entry which is preliminary data.</text>
</comment>
<name>A0A164LI15_9NOCA</name>
<organism evidence="1 2">
    <name type="scientific">Nocardia terpenica</name>
    <dbReference type="NCBI Taxonomy" id="455432"/>
    <lineage>
        <taxon>Bacteria</taxon>
        <taxon>Bacillati</taxon>
        <taxon>Actinomycetota</taxon>
        <taxon>Actinomycetes</taxon>
        <taxon>Mycobacteriales</taxon>
        <taxon>Nocardiaceae</taxon>
        <taxon>Nocardia</taxon>
    </lineage>
</organism>
<dbReference type="InterPro" id="IPR029069">
    <property type="entry name" value="HotDog_dom_sf"/>
</dbReference>
<dbReference type="InterPro" id="IPR027961">
    <property type="entry name" value="DUF4442"/>
</dbReference>
<evidence type="ECO:0000313" key="2">
    <source>
        <dbReference type="Proteomes" id="UP000076512"/>
    </source>
</evidence>
<proteinExistence type="predicted"/>
<dbReference type="RefSeq" id="WP_067588341.1">
    <property type="nucleotide sequence ID" value="NZ_JABMCZ010000005.1"/>
</dbReference>
<keyword evidence="2" id="KW-1185">Reference proteome</keyword>
<evidence type="ECO:0000313" key="1">
    <source>
        <dbReference type="EMBL" id="KZM72435.1"/>
    </source>
</evidence>
<dbReference type="EMBL" id="LWGR01000007">
    <property type="protein sequence ID" value="KZM72435.1"/>
    <property type="molecule type" value="Genomic_DNA"/>
</dbReference>
<accession>A0A164LI15</accession>
<dbReference type="Gene3D" id="3.10.129.10">
    <property type="entry name" value="Hotdog Thioesterase"/>
    <property type="match status" value="1"/>
</dbReference>
<dbReference type="Pfam" id="PF14539">
    <property type="entry name" value="DUF4442"/>
    <property type="match status" value="1"/>
</dbReference>
<dbReference type="Proteomes" id="UP000076512">
    <property type="component" value="Unassembled WGS sequence"/>
</dbReference>
<sequence length="164" mass="18212">MWFGSGRFDDRALSSWLLTPRRLRTLLNLAPPLLLLGVRIEAVAEDWTSVDVALRVRRWNSDQRGEAPGWSMFAMCDPFFAMLALGQLGAGYRVRNSSARMEFLAPGRGVVRATMELPRETVAGIRRTIGAGERSVTEHEAVLVDGNGVVVARARQRLYVTAAR</sequence>